<dbReference type="GO" id="GO:0005634">
    <property type="term" value="C:nucleus"/>
    <property type="evidence" value="ECO:0007669"/>
    <property type="project" value="UniProtKB-SubCell"/>
</dbReference>
<dbReference type="GO" id="GO:0003677">
    <property type="term" value="F:DNA binding"/>
    <property type="evidence" value="ECO:0007669"/>
    <property type="project" value="UniProtKB-KW"/>
</dbReference>
<feature type="domain" description="GCF C-terminal" evidence="5">
    <location>
        <begin position="461"/>
        <end position="614"/>
    </location>
</feature>
<dbReference type="Pfam" id="PF07842">
    <property type="entry name" value="GCFC"/>
    <property type="match status" value="1"/>
</dbReference>
<dbReference type="Proteomes" id="UP001626550">
    <property type="component" value="Unassembled WGS sequence"/>
</dbReference>
<organism evidence="6 7">
    <name type="scientific">Cichlidogyrus casuarinus</name>
    <dbReference type="NCBI Taxonomy" id="1844966"/>
    <lineage>
        <taxon>Eukaryota</taxon>
        <taxon>Metazoa</taxon>
        <taxon>Spiralia</taxon>
        <taxon>Lophotrochozoa</taxon>
        <taxon>Platyhelminthes</taxon>
        <taxon>Monogenea</taxon>
        <taxon>Monopisthocotylea</taxon>
        <taxon>Dactylogyridea</taxon>
        <taxon>Ancyrocephalidae</taxon>
        <taxon>Cichlidogyrus</taxon>
    </lineage>
</organism>
<accession>A0ABD2Q3E2</accession>
<dbReference type="EMBL" id="JBJKFK010001232">
    <property type="protein sequence ID" value="KAL3313662.1"/>
    <property type="molecule type" value="Genomic_DNA"/>
</dbReference>
<proteinExistence type="inferred from homology"/>
<dbReference type="PANTHER" id="PTHR12214">
    <property type="entry name" value="GC-RICH SEQUENCE DNA-BINDING FACTOR"/>
    <property type="match status" value="1"/>
</dbReference>
<feature type="compositionally biased region" description="Basic and acidic residues" evidence="4">
    <location>
        <begin position="173"/>
        <end position="184"/>
    </location>
</feature>
<evidence type="ECO:0000256" key="2">
    <source>
        <dbReference type="ARBA" id="ARBA00010801"/>
    </source>
</evidence>
<evidence type="ECO:0000256" key="3">
    <source>
        <dbReference type="ARBA" id="ARBA00023242"/>
    </source>
</evidence>
<feature type="region of interest" description="Disordered" evidence="4">
    <location>
        <begin position="1"/>
        <end position="64"/>
    </location>
</feature>
<evidence type="ECO:0000256" key="1">
    <source>
        <dbReference type="ARBA" id="ARBA00004123"/>
    </source>
</evidence>
<keyword evidence="6" id="KW-0238">DNA-binding</keyword>
<dbReference type="Pfam" id="PF15458">
    <property type="entry name" value="NTR2"/>
    <property type="match status" value="1"/>
</dbReference>
<dbReference type="InterPro" id="IPR028211">
    <property type="entry name" value="Ntr2"/>
</dbReference>
<evidence type="ECO:0000259" key="5">
    <source>
        <dbReference type="Pfam" id="PF07842"/>
    </source>
</evidence>
<dbReference type="PANTHER" id="PTHR12214:SF0">
    <property type="entry name" value="LD29489P"/>
    <property type="match status" value="1"/>
</dbReference>
<dbReference type="InterPro" id="IPR012890">
    <property type="entry name" value="GCFC2-like"/>
</dbReference>
<sequence length="629" mass="72633">MPRRNYRSRIGGSDDEESQLVHESSSEMTVKPKNKPTTLSFGDDLEPDDEISFKPKKSNTVAENRIIQARELRKKRKEEKKVHLMTNDAAAAKEPEIMDISVKKMDSTVDSNYLNEIIKQESSEEEQEVQVTQFPKNLSNTIPDAATIHMARKQRERAKNQTEEQAAESVPVEESRSRLHREEDAFSEEDDFHQYPSFVSNLNRQTKMHKVGVSSTFRKAKPLTEQELKSYRQEFLEVEHGSDRDSEQENEWENQQIQKAISHGPDPEVKEILLNMEQRQKKPLLDADHPPLDPSDATIDQIKFLLKKRHQNLTKSFAENQEKIELYKSQIKGGADLRRILAVWSNRCQRLMSRRRQDLKDLCEEVSASINGSVVESISSAEFVRRKADREARCKRRRSQRPSLEATVVGVDLDEAAEGLSTDDEETAAEMLKRQSDIDGYLETSKLVFEDVVDEFHSLPMILQIFSDWREAHPKTFEQAHISLCISQLVLPLVRHQMISWDPLHMDSDVDEFERMEWFKSVLSFYLATSDEQDLESASDQCKVVTSLIENVLLEKISRIAQVAWDPTSAKETITLINCLNSLYKQWPLIFNAQNASFRNCMSQITKRLEHCVKEDLYIPLYPHSLVVP</sequence>
<comment type="subcellular location">
    <subcellularLocation>
        <location evidence="1">Nucleus</location>
    </subcellularLocation>
</comment>
<dbReference type="AlphaFoldDB" id="A0ABD2Q3E2"/>
<evidence type="ECO:0000313" key="6">
    <source>
        <dbReference type="EMBL" id="KAL3313662.1"/>
    </source>
</evidence>
<dbReference type="InterPro" id="IPR022783">
    <property type="entry name" value="GCFC_dom"/>
</dbReference>
<protein>
    <submittedName>
        <fullName evidence="6">GC-rich sequence DNA-binding factor</fullName>
    </submittedName>
</protein>
<feature type="non-terminal residue" evidence="6">
    <location>
        <position position="629"/>
    </location>
</feature>
<evidence type="ECO:0000256" key="4">
    <source>
        <dbReference type="SAM" id="MobiDB-lite"/>
    </source>
</evidence>
<gene>
    <name evidence="6" type="primary">GCFC1</name>
    <name evidence="6" type="ORF">Ciccas_007734</name>
</gene>
<name>A0ABD2Q3E2_9PLAT</name>
<feature type="region of interest" description="Disordered" evidence="4">
    <location>
        <begin position="154"/>
        <end position="192"/>
    </location>
</feature>
<comment type="similarity">
    <text evidence="2">Belongs to the GCF family.</text>
</comment>
<evidence type="ECO:0000313" key="7">
    <source>
        <dbReference type="Proteomes" id="UP001626550"/>
    </source>
</evidence>
<comment type="caution">
    <text evidence="6">The sequence shown here is derived from an EMBL/GenBank/DDBJ whole genome shotgun (WGS) entry which is preliminary data.</text>
</comment>
<keyword evidence="7" id="KW-1185">Reference proteome</keyword>
<reference evidence="6 7" key="1">
    <citation type="submission" date="2024-11" db="EMBL/GenBank/DDBJ databases">
        <title>Adaptive evolution of stress response genes in parasites aligns with host niche diversity.</title>
        <authorList>
            <person name="Hahn C."/>
            <person name="Resl P."/>
        </authorList>
    </citation>
    <scope>NUCLEOTIDE SEQUENCE [LARGE SCALE GENOMIC DNA]</scope>
    <source>
        <strain evidence="6">EGGRZ-B1_66</strain>
        <tissue evidence="6">Body</tissue>
    </source>
</reference>
<keyword evidence="3" id="KW-0539">Nucleus</keyword>